<feature type="compositionally biased region" description="Polar residues" evidence="1">
    <location>
        <begin position="355"/>
        <end position="371"/>
    </location>
</feature>
<name>A0A674G8J9_TAEGU</name>
<dbReference type="GO" id="GO:0005876">
    <property type="term" value="C:spindle microtubule"/>
    <property type="evidence" value="ECO:0007669"/>
    <property type="project" value="TreeGrafter"/>
</dbReference>
<feature type="compositionally biased region" description="Low complexity" evidence="1">
    <location>
        <begin position="279"/>
        <end position="303"/>
    </location>
</feature>
<gene>
    <name evidence="2" type="primary">PSRC1</name>
</gene>
<dbReference type="PANTHER" id="PTHR21584:SF1">
    <property type="entry name" value="PROLINE_SERINE-RICH COILED-COIL PROTEIN 1"/>
    <property type="match status" value="1"/>
</dbReference>
<reference evidence="2" key="2">
    <citation type="submission" date="2025-08" db="UniProtKB">
        <authorList>
            <consortium name="Ensembl"/>
        </authorList>
    </citation>
    <scope>IDENTIFICATION</scope>
</reference>
<dbReference type="GeneTree" id="ENSGT00990000205439"/>
<keyword evidence="3" id="KW-1185">Reference proteome</keyword>
<dbReference type="Proteomes" id="UP000007754">
    <property type="component" value="Chromosome 26"/>
</dbReference>
<feature type="region of interest" description="Disordered" evidence="1">
    <location>
        <begin position="112"/>
        <end position="394"/>
    </location>
</feature>
<dbReference type="PANTHER" id="PTHR21584">
    <property type="entry name" value="DIFFERENTIAL DISPLAY AND ACTIVATED BY P53 DDA3 /G2 S PHASE EXPRESSED 1"/>
    <property type="match status" value="1"/>
</dbReference>
<feature type="compositionally biased region" description="Low complexity" evidence="1">
    <location>
        <begin position="1"/>
        <end position="18"/>
    </location>
</feature>
<feature type="compositionally biased region" description="Pro residues" evidence="1">
    <location>
        <begin position="121"/>
        <end position="140"/>
    </location>
</feature>
<protein>
    <submittedName>
        <fullName evidence="2">Proline and serine rich coiled-coil 1</fullName>
    </submittedName>
</protein>
<dbReference type="GO" id="GO:0000922">
    <property type="term" value="C:spindle pole"/>
    <property type="evidence" value="ECO:0007669"/>
    <property type="project" value="TreeGrafter"/>
</dbReference>
<dbReference type="AlphaFoldDB" id="A0A674G8J9"/>
<feature type="compositionally biased region" description="Gly residues" evidence="1">
    <location>
        <begin position="238"/>
        <end position="247"/>
    </location>
</feature>
<sequence length="394" mass="40663">MGSVVTPPAPTGGPSAPRRWPRTEVRQHQCCMSPVFPPWGGGPRLTPGVPPDVRFVTEESFDFGVLSPSDSQEEEEDEDSPGGECQHGGGNGCWSPLSGARLEEMVREATRLAAQLEGCHLPPPAPGDPPGPAATPPSTPRSPRRQTFVVKDSPVRALLPTVESRGPAPIPHLPTKLRGASAATSVPKVPLSRNSTAAAKGPSGGRGLRPSCMGPPRPCPPQGQGAAARGRSEPTRGGTAGSDGKGMGTPWPWGFLGHTPTPSLFPGQAKAKGGTVLCPPTTRQPHTRTTTTPVPSSCSPASTVLPRVPPRTPAAGGRTPTPRGAGAARAAPTTGASGCKPGPPPARLRPPRKTAVSSTPRSHLQSETPHVSQHLGVSHPLNIHPWVPPPEPHP</sequence>
<evidence type="ECO:0000313" key="3">
    <source>
        <dbReference type="Proteomes" id="UP000007754"/>
    </source>
</evidence>
<organism evidence="2 3">
    <name type="scientific">Taeniopygia guttata</name>
    <name type="common">Zebra finch</name>
    <name type="synonym">Poephila guttata</name>
    <dbReference type="NCBI Taxonomy" id="59729"/>
    <lineage>
        <taxon>Eukaryota</taxon>
        <taxon>Metazoa</taxon>
        <taxon>Chordata</taxon>
        <taxon>Craniata</taxon>
        <taxon>Vertebrata</taxon>
        <taxon>Euteleostomi</taxon>
        <taxon>Archelosauria</taxon>
        <taxon>Archosauria</taxon>
        <taxon>Dinosauria</taxon>
        <taxon>Saurischia</taxon>
        <taxon>Theropoda</taxon>
        <taxon>Coelurosauria</taxon>
        <taxon>Aves</taxon>
        <taxon>Neognathae</taxon>
        <taxon>Neoaves</taxon>
        <taxon>Telluraves</taxon>
        <taxon>Australaves</taxon>
        <taxon>Passeriformes</taxon>
        <taxon>Passeroidea</taxon>
        <taxon>Estrildidae</taxon>
        <taxon>Estrildinae</taxon>
        <taxon>Taeniopygia</taxon>
    </lineage>
</organism>
<feature type="compositionally biased region" description="Acidic residues" evidence="1">
    <location>
        <begin position="71"/>
        <end position="81"/>
    </location>
</feature>
<evidence type="ECO:0000313" key="2">
    <source>
        <dbReference type="Ensembl" id="ENSTGUP00000019001.1"/>
    </source>
</evidence>
<feature type="compositionally biased region" description="Low complexity" evidence="1">
    <location>
        <begin position="313"/>
        <end position="336"/>
    </location>
</feature>
<accession>A0A674G8J9</accession>
<feature type="region of interest" description="Disordered" evidence="1">
    <location>
        <begin position="1"/>
        <end position="24"/>
    </location>
</feature>
<feature type="region of interest" description="Disordered" evidence="1">
    <location>
        <begin position="58"/>
        <end position="99"/>
    </location>
</feature>
<dbReference type="GO" id="GO:0007080">
    <property type="term" value="P:mitotic metaphase chromosome alignment"/>
    <property type="evidence" value="ECO:0007669"/>
    <property type="project" value="TreeGrafter"/>
</dbReference>
<reference evidence="2 3" key="1">
    <citation type="journal article" date="2010" name="Nature">
        <title>The genome of a songbird.</title>
        <authorList>
            <person name="Warren W.C."/>
            <person name="Clayton D.F."/>
            <person name="Ellegren H."/>
            <person name="Arnold A.P."/>
            <person name="Hillier L.W."/>
            <person name="Kunstner A."/>
            <person name="Searle S."/>
            <person name="White S."/>
            <person name="Vilella A.J."/>
            <person name="Fairley S."/>
            <person name="Heger A."/>
            <person name="Kong L."/>
            <person name="Ponting C.P."/>
            <person name="Jarvis E.D."/>
            <person name="Mello C.V."/>
            <person name="Minx P."/>
            <person name="Lovell P."/>
            <person name="Velho T.A."/>
            <person name="Ferris M."/>
            <person name="Balakrishnan C.N."/>
            <person name="Sinha S."/>
            <person name="Blatti C."/>
            <person name="London S.E."/>
            <person name="Li Y."/>
            <person name="Lin Y.C."/>
            <person name="George J."/>
            <person name="Sweedler J."/>
            <person name="Southey B."/>
            <person name="Gunaratne P."/>
            <person name="Watson M."/>
            <person name="Nam K."/>
            <person name="Backstrom N."/>
            <person name="Smeds L."/>
            <person name="Nabholz B."/>
            <person name="Itoh Y."/>
            <person name="Whitney O."/>
            <person name="Pfenning A.R."/>
            <person name="Howard J."/>
            <person name="Volker M."/>
            <person name="Skinner B.M."/>
            <person name="Griffin D.K."/>
            <person name="Ye L."/>
            <person name="McLaren W.M."/>
            <person name="Flicek P."/>
            <person name="Quesada V."/>
            <person name="Velasco G."/>
            <person name="Lopez-Otin C."/>
            <person name="Puente X.S."/>
            <person name="Olender T."/>
            <person name="Lancet D."/>
            <person name="Smit A.F."/>
            <person name="Hubley R."/>
            <person name="Konkel M.K."/>
            <person name="Walker J.A."/>
            <person name="Batzer M.A."/>
            <person name="Gu W."/>
            <person name="Pollock D.D."/>
            <person name="Chen L."/>
            <person name="Cheng Z."/>
            <person name="Eichler E.E."/>
            <person name="Stapley J."/>
            <person name="Slate J."/>
            <person name="Ekblom R."/>
            <person name="Birkhead T."/>
            <person name="Burke T."/>
            <person name="Burt D."/>
            <person name="Scharff C."/>
            <person name="Adam I."/>
            <person name="Richard H."/>
            <person name="Sultan M."/>
            <person name="Soldatov A."/>
            <person name="Lehrach H."/>
            <person name="Edwards S.V."/>
            <person name="Yang S.P."/>
            <person name="Li X."/>
            <person name="Graves T."/>
            <person name="Fulton L."/>
            <person name="Nelson J."/>
            <person name="Chinwalla A."/>
            <person name="Hou S."/>
            <person name="Mardis E.R."/>
            <person name="Wilson R.K."/>
        </authorList>
    </citation>
    <scope>NUCLEOTIDE SEQUENCE [LARGE SCALE GENOMIC DNA]</scope>
</reference>
<dbReference type="InParanoid" id="A0A674G8J9"/>
<dbReference type="Ensembl" id="ENSTGUT00000026571.1">
    <property type="protein sequence ID" value="ENSTGUP00000019001.1"/>
    <property type="gene ID" value="ENSTGUG00000020239.1"/>
</dbReference>
<dbReference type="InterPro" id="IPR026657">
    <property type="entry name" value="DDA3/GTSE-1"/>
</dbReference>
<dbReference type="OMA" id="FIVDETF"/>
<dbReference type="GO" id="GO:0008017">
    <property type="term" value="F:microtubule binding"/>
    <property type="evidence" value="ECO:0007669"/>
    <property type="project" value="TreeGrafter"/>
</dbReference>
<evidence type="ECO:0000256" key="1">
    <source>
        <dbReference type="SAM" id="MobiDB-lite"/>
    </source>
</evidence>
<reference evidence="2" key="3">
    <citation type="submission" date="2025-09" db="UniProtKB">
        <authorList>
            <consortium name="Ensembl"/>
        </authorList>
    </citation>
    <scope>IDENTIFICATION</scope>
</reference>
<proteinExistence type="predicted"/>